<feature type="transmembrane region" description="Helical" evidence="1">
    <location>
        <begin position="21"/>
        <end position="47"/>
    </location>
</feature>
<keyword evidence="1" id="KW-0472">Membrane</keyword>
<protein>
    <submittedName>
        <fullName evidence="4">DUF308 domain-containing protein</fullName>
    </submittedName>
</protein>
<dbReference type="Pfam" id="PF23494">
    <property type="entry name" value="bPH_10"/>
    <property type="match status" value="1"/>
</dbReference>
<feature type="domain" description="Cysteinyl-tRNA ligase anticodon binding" evidence="2">
    <location>
        <begin position="179"/>
        <end position="229"/>
    </location>
</feature>
<dbReference type="EMBL" id="JABAGO010000066">
    <property type="protein sequence ID" value="NMF01105.1"/>
    <property type="molecule type" value="Genomic_DNA"/>
</dbReference>
<organism evidence="4 5">
    <name type="scientific">Aneurinibacillus aneurinilyticus</name>
    <name type="common">Bacillus aneurinolyticus</name>
    <dbReference type="NCBI Taxonomy" id="1391"/>
    <lineage>
        <taxon>Bacteria</taxon>
        <taxon>Bacillati</taxon>
        <taxon>Bacillota</taxon>
        <taxon>Bacilli</taxon>
        <taxon>Bacillales</taxon>
        <taxon>Paenibacillaceae</taxon>
        <taxon>Aneurinibacillus group</taxon>
        <taxon>Aneurinibacillus</taxon>
    </lineage>
</organism>
<dbReference type="InterPro" id="IPR056411">
    <property type="entry name" value="CysS_C"/>
</dbReference>
<reference evidence="4 5" key="1">
    <citation type="submission" date="2020-04" db="EMBL/GenBank/DDBJ databases">
        <authorList>
            <person name="Hitch T.C.A."/>
            <person name="Wylensek D."/>
            <person name="Clavel T."/>
        </authorList>
    </citation>
    <scope>NUCLEOTIDE SEQUENCE [LARGE SCALE GENOMIC DNA]</scope>
    <source>
        <strain evidence="4 5">WB01_D5_05</strain>
    </source>
</reference>
<keyword evidence="1" id="KW-0812">Transmembrane</keyword>
<evidence type="ECO:0000259" key="3">
    <source>
        <dbReference type="Pfam" id="PF23494"/>
    </source>
</evidence>
<evidence type="ECO:0000256" key="1">
    <source>
        <dbReference type="SAM" id="Phobius"/>
    </source>
</evidence>
<comment type="caution">
    <text evidence="4">The sequence shown here is derived from an EMBL/GenBank/DDBJ whole genome shotgun (WGS) entry which is preliminary data.</text>
</comment>
<evidence type="ECO:0000259" key="2">
    <source>
        <dbReference type="Pfam" id="PF23493"/>
    </source>
</evidence>
<dbReference type="RefSeq" id="WP_021623899.1">
    <property type="nucleotide sequence ID" value="NZ_CABKST010000239.1"/>
</dbReference>
<dbReference type="InterPro" id="IPR057798">
    <property type="entry name" value="PH_YqeB"/>
</dbReference>
<evidence type="ECO:0000313" key="5">
    <source>
        <dbReference type="Proteomes" id="UP000561326"/>
    </source>
</evidence>
<dbReference type="AlphaFoldDB" id="A0A848CU57"/>
<proteinExistence type="predicted"/>
<gene>
    <name evidence="4" type="ORF">HF838_23155</name>
</gene>
<name>A0A848CU57_ANEAE</name>
<dbReference type="Pfam" id="PF23493">
    <property type="entry name" value="CysS_C"/>
    <property type="match status" value="1"/>
</dbReference>
<dbReference type="GeneID" id="92841056"/>
<feature type="transmembrane region" description="Helical" evidence="1">
    <location>
        <begin position="67"/>
        <end position="89"/>
    </location>
</feature>
<dbReference type="Proteomes" id="UP000561326">
    <property type="component" value="Unassembled WGS sequence"/>
</dbReference>
<feature type="domain" description="YqeB PH" evidence="3">
    <location>
        <begin position="12"/>
        <end position="162"/>
    </location>
</feature>
<keyword evidence="1" id="KW-1133">Transmembrane helix</keyword>
<accession>A0A848CU57</accession>
<evidence type="ECO:0000313" key="4">
    <source>
        <dbReference type="EMBL" id="NMF01105.1"/>
    </source>
</evidence>
<sequence length="234" mass="26262">MTGSISPKNKKTVIGFSTTTGIILYGGFGAAGLVLGYFLPQLAAWAVKLPWVPFEGPLKLINSFSGIWLDMIIALLGLIVGLVVASVAVKETLVVTITDEEVQLDKDGHKQTIGQKEIDTVFLDGKQLVILGKSGYELAREKIDESPKMVVYGFKRHGYSWSSEGDPFKYEYRRWVPDTPDISTTANALMRAREIALQKKDVKDIKDLRNELIKLGYIVREEEARQYWRKVHKT</sequence>
<dbReference type="OrthoDB" id="5145029at2"/>